<keyword evidence="5 6" id="KW-0472">Membrane</keyword>
<evidence type="ECO:0000259" key="7">
    <source>
        <dbReference type="Pfam" id="PF09924"/>
    </source>
</evidence>
<keyword evidence="4 6" id="KW-1133">Transmembrane helix</keyword>
<evidence type="ECO:0000256" key="4">
    <source>
        <dbReference type="ARBA" id="ARBA00022989"/>
    </source>
</evidence>
<feature type="transmembrane region" description="Helical" evidence="6">
    <location>
        <begin position="46"/>
        <end position="65"/>
    </location>
</feature>
<dbReference type="NCBIfam" id="NF033480">
    <property type="entry name" value="bifunc_MprF"/>
    <property type="match status" value="1"/>
</dbReference>
<gene>
    <name evidence="8" type="ORF">BMR96_05010</name>
</gene>
<feature type="transmembrane region" description="Helical" evidence="6">
    <location>
        <begin position="407"/>
        <end position="425"/>
    </location>
</feature>
<dbReference type="RefSeq" id="WP_080519190.1">
    <property type="nucleotide sequence ID" value="NZ_MPLS01000013.1"/>
</dbReference>
<evidence type="ECO:0000256" key="5">
    <source>
        <dbReference type="ARBA" id="ARBA00023136"/>
    </source>
</evidence>
<dbReference type="eggNOG" id="COG2898">
    <property type="taxonomic scope" value="Bacteria"/>
</dbReference>
<dbReference type="Proteomes" id="UP000192288">
    <property type="component" value="Unassembled WGS sequence"/>
</dbReference>
<feature type="transmembrane region" description="Helical" evidence="6">
    <location>
        <begin position="159"/>
        <end position="177"/>
    </location>
</feature>
<sequence length="850" mass="96235">MQKFKNLLLQLVIPTITLILVTQLIIMTREITWQAIWSSINDVAWWQAALLILLGFLAVIPTLYNDQILSRWQGYQLTNGELLQRSWLVNVINLNVGFFGVFSVLLRRIFYSDQTRKNGVKPFVQMYFLGQTGLLLLAVLVLFDLLVWHSHYFADEIGWLAVLIIVGMAALAVSLSSRLKAWDGLTWPVAGQLMLNAVVAVSAQMILFLIIGIIINVQLSWLNILIVFVIASTIALISMAPGTWGAFEVAVLLLISLLGISRVDGVIWLILYRVTFNLVPLLSALGLLFFRLSKQINNNFRGVPHYVAQAVVHRLVTIALYLSGILLVLSGTMPQIVERIPLFNQLRLWPITYALANQLPSILLGFLILMNARGVANRVARAYQSTIIVLSLTVVYVLFFYRHLLPLILIGLVLMAVIFSKKTLYRSQFIHAWEEQTVDGVIWGALIAGYLMLGFMHVPSIHRHFIHVGHLPSIHWWWLGAVTIAIVAISVWLLAQFLHAKQRPLGTEFDEMRVQEVLSLGDNHYTSLIFLGDKRLYFYQIKEHDVVGLQFRLVNNKAMVMGDPFGESHYFAEAMQAFVEEADRLGYVPVFYEVSERVAMLAHEFGYDFFKLGEEAHVNLADFSTAGKKMQNIRSEINQAGRAGFEFKVLTPPFSPAVLTQMQAISDEWLAGRDEKGYSLGFFDPNYLQRGEVAILEKDDRIEAFASLVVSHTEKQMAVDLMRFTASAPNGVMDVLFVNVFKYAKAQNYETFNLGMSPLANVGLHRQSFGRERLANLVYQFGSKVYSFEGLHHYKNKFSPTWQAMYIAYSRKSSIIAVMIGLLKVDNKGVAHAPEIDLRYTKDNLDEEDN</sequence>
<evidence type="ECO:0000313" key="9">
    <source>
        <dbReference type="Proteomes" id="UP000192288"/>
    </source>
</evidence>
<feature type="transmembrane region" description="Helical" evidence="6">
    <location>
        <begin position="267"/>
        <end position="290"/>
    </location>
</feature>
<reference evidence="8 9" key="1">
    <citation type="journal article" date="2017" name="Front. Microbiol.">
        <title>Genomic Characterization of Dairy Associated Leuconostoc Species and Diversity of Leuconostocs in Undefined Mixed Mesophilic Starter Cultures.</title>
        <authorList>
            <person name="Frantzen C.A."/>
            <person name="Kot W."/>
            <person name="Pedersen T.B."/>
            <person name="Ardo Y.M."/>
            <person name="Broadbent J.R."/>
            <person name="Neve H."/>
            <person name="Hansen L.H."/>
            <person name="Dal Bello F."/>
            <person name="Ostlie H.M."/>
            <person name="Kleppen H.P."/>
            <person name="Vogensen F.K."/>
            <person name="Holo H."/>
        </authorList>
    </citation>
    <scope>NUCLEOTIDE SEQUENCE [LARGE SCALE GENOMIC DNA]</scope>
    <source>
        <strain evidence="8 9">LMGCF08</strain>
    </source>
</reference>
<evidence type="ECO:0000256" key="3">
    <source>
        <dbReference type="ARBA" id="ARBA00022692"/>
    </source>
</evidence>
<dbReference type="eggNOG" id="COG0392">
    <property type="taxonomic scope" value="Bacteria"/>
</dbReference>
<dbReference type="PANTHER" id="PTHR34697:SF2">
    <property type="entry name" value="PHOSPHATIDYLGLYCEROL LYSYLTRANSFERASE"/>
    <property type="match status" value="1"/>
</dbReference>
<evidence type="ECO:0000256" key="1">
    <source>
        <dbReference type="ARBA" id="ARBA00004651"/>
    </source>
</evidence>
<dbReference type="PANTHER" id="PTHR34697">
    <property type="entry name" value="PHOSPHATIDYLGLYCEROL LYSYLTRANSFERASE"/>
    <property type="match status" value="1"/>
</dbReference>
<keyword evidence="3 6" id="KW-0812">Transmembrane</keyword>
<feature type="transmembrane region" description="Helical" evidence="6">
    <location>
        <begin position="197"/>
        <end position="217"/>
    </location>
</feature>
<feature type="transmembrane region" description="Helical" evidence="6">
    <location>
        <begin position="86"/>
        <end position="106"/>
    </location>
</feature>
<dbReference type="Pfam" id="PF09924">
    <property type="entry name" value="LPG_synthase_C"/>
    <property type="match status" value="1"/>
</dbReference>
<name>A0A1X0VDU1_LEUPS</name>
<evidence type="ECO:0000256" key="6">
    <source>
        <dbReference type="SAM" id="Phobius"/>
    </source>
</evidence>
<dbReference type="InterPro" id="IPR016181">
    <property type="entry name" value="Acyl_CoA_acyltransferase"/>
</dbReference>
<feature type="transmembrane region" description="Helical" evidence="6">
    <location>
        <begin position="437"/>
        <end position="456"/>
    </location>
</feature>
<dbReference type="SUPFAM" id="SSF55729">
    <property type="entry name" value="Acyl-CoA N-acyltransferases (Nat)"/>
    <property type="match status" value="1"/>
</dbReference>
<keyword evidence="2" id="KW-1003">Cell membrane</keyword>
<evidence type="ECO:0000256" key="2">
    <source>
        <dbReference type="ARBA" id="ARBA00022475"/>
    </source>
</evidence>
<proteinExistence type="predicted"/>
<accession>A0A1X0VDU1</accession>
<feature type="domain" description="Phosphatidylglycerol lysyltransferase C-terminal" evidence="7">
    <location>
        <begin position="522"/>
        <end position="809"/>
    </location>
</feature>
<feature type="transmembrane region" description="Helical" evidence="6">
    <location>
        <begin position="311"/>
        <end position="331"/>
    </location>
</feature>
<feature type="transmembrane region" description="Helical" evidence="6">
    <location>
        <begin position="476"/>
        <end position="495"/>
    </location>
</feature>
<evidence type="ECO:0000313" key="8">
    <source>
        <dbReference type="EMBL" id="ORI97851.1"/>
    </source>
</evidence>
<feature type="transmembrane region" description="Helical" evidence="6">
    <location>
        <begin position="224"/>
        <end position="247"/>
    </location>
</feature>
<dbReference type="InterPro" id="IPR024320">
    <property type="entry name" value="LPG_synthase_C"/>
</dbReference>
<comment type="caution">
    <text evidence="8">The sequence shown here is derived from an EMBL/GenBank/DDBJ whole genome shotgun (WGS) entry which is preliminary data.</text>
</comment>
<feature type="transmembrane region" description="Helical" evidence="6">
    <location>
        <begin position="126"/>
        <end position="147"/>
    </location>
</feature>
<feature type="transmembrane region" description="Helical" evidence="6">
    <location>
        <begin position="7"/>
        <end position="26"/>
    </location>
</feature>
<dbReference type="GO" id="GO:0005886">
    <property type="term" value="C:plasma membrane"/>
    <property type="evidence" value="ECO:0007669"/>
    <property type="project" value="UniProtKB-SubCell"/>
</dbReference>
<dbReference type="AlphaFoldDB" id="A0A1X0VDU1"/>
<dbReference type="GO" id="GO:0055091">
    <property type="term" value="P:phospholipid homeostasis"/>
    <property type="evidence" value="ECO:0007669"/>
    <property type="project" value="TreeGrafter"/>
</dbReference>
<protein>
    <recommendedName>
        <fullName evidence="7">Phosphatidylglycerol lysyltransferase C-terminal domain-containing protein</fullName>
    </recommendedName>
</protein>
<dbReference type="EMBL" id="MPLS01000013">
    <property type="protein sequence ID" value="ORI97851.1"/>
    <property type="molecule type" value="Genomic_DNA"/>
</dbReference>
<feature type="transmembrane region" description="Helical" evidence="6">
    <location>
        <begin position="382"/>
        <end position="401"/>
    </location>
</feature>
<dbReference type="InterPro" id="IPR051211">
    <property type="entry name" value="PG_lysyltransferase"/>
</dbReference>
<comment type="subcellular location">
    <subcellularLocation>
        <location evidence="1">Cell membrane</location>
        <topology evidence="1">Multi-pass membrane protein</topology>
    </subcellularLocation>
</comment>
<organism evidence="8 9">
    <name type="scientific">Leuconostoc pseudomesenteroides</name>
    <dbReference type="NCBI Taxonomy" id="33968"/>
    <lineage>
        <taxon>Bacteria</taxon>
        <taxon>Bacillati</taxon>
        <taxon>Bacillota</taxon>
        <taxon>Bacilli</taxon>
        <taxon>Lactobacillales</taxon>
        <taxon>Lactobacillaceae</taxon>
        <taxon>Leuconostoc</taxon>
    </lineage>
</organism>
<dbReference type="STRING" id="33968.BMS77_04975"/>
<feature type="transmembrane region" description="Helical" evidence="6">
    <location>
        <begin position="351"/>
        <end position="370"/>
    </location>
</feature>
<dbReference type="GO" id="GO:0016755">
    <property type="term" value="F:aminoacyltransferase activity"/>
    <property type="evidence" value="ECO:0007669"/>
    <property type="project" value="TreeGrafter"/>
</dbReference>